<comment type="subcellular location">
    <subcellularLocation>
        <location evidence="1">Cell membrane</location>
        <topology evidence="1">Multi-pass membrane protein</topology>
    </subcellularLocation>
</comment>
<evidence type="ECO:0000256" key="5">
    <source>
        <dbReference type="ARBA" id="ARBA00023136"/>
    </source>
</evidence>
<gene>
    <name evidence="7" type="ORF">TCARB_0500</name>
</gene>
<reference evidence="8" key="1">
    <citation type="book" date="2010" name="EXTREMOPHILES" publisher="0:0-0">
        <title>Complete genome sequences of ten hyperthermophilic archaea reveal their metabolic capabilities and possible ecological roles.</title>
        <editorList>
            <person name="?"/>
        </editorList>
        <authorList>
            <person name="Ravin N.V."/>
            <person name="Mardanov A.V."/>
            <person name="Bonch-Osmolovskaya E.A."/>
            <person name="Skryabin K.G."/>
        </authorList>
    </citation>
    <scope>NUCLEOTIDE SEQUENCE [LARGE SCALE GENOMIC DNA]</scope>
    <source>
        <strain evidence="8">1505</strain>
    </source>
</reference>
<feature type="transmembrane region" description="Helical" evidence="6">
    <location>
        <begin position="170"/>
        <end position="203"/>
    </location>
</feature>
<feature type="transmembrane region" description="Helical" evidence="6">
    <location>
        <begin position="432"/>
        <end position="450"/>
    </location>
</feature>
<evidence type="ECO:0000313" key="8">
    <source>
        <dbReference type="Proteomes" id="UP000266720"/>
    </source>
</evidence>
<dbReference type="KEGG" id="tcb:TCARB_0500"/>
<keyword evidence="3 6" id="KW-0812">Transmembrane</keyword>
<evidence type="ECO:0000256" key="6">
    <source>
        <dbReference type="SAM" id="Phobius"/>
    </source>
</evidence>
<feature type="transmembrane region" description="Helical" evidence="6">
    <location>
        <begin position="123"/>
        <end position="150"/>
    </location>
</feature>
<dbReference type="RefSeq" id="WP_052886614.1">
    <property type="nucleotide sequence ID" value="NZ_CP007493.1"/>
</dbReference>
<evidence type="ECO:0000313" key="7">
    <source>
        <dbReference type="EMBL" id="AJB41564.1"/>
    </source>
</evidence>
<dbReference type="STRING" id="697581.TCARB_0500"/>
<sequence length="530" mass="57590">MSLDDLASSTMESAFKLFTGQFLGTLIAGIASIILTRLLGPEAYGKYALSTVVPSLLLVFAGLGIDSGITRYTAINTGCRLRGYMKAGLFFKILTALPLTVFSFLSAELLTQLILGRSDIAPLVKVTSFIILFSSVLSSLTAIFVGIGMSGRASLLNIVFQASRSILSPLLVFLGLGVLGAVAGYVSGYIFASLIGLLILLSVARRYSTDCSEDERIAPYLRELLVFSVPIFTSTFVSTLLSTYQSALLSRYASYLEIGNFQAASNLASLLTLVTLPISTSLFPAFSKFRDPQEASNAVDVAVTMTALLLTPVTLFTVVEARDIVRIFYGASYMASSEYLSMYILIYLYSLIGSIVWGSFFQGIGKPKVVFMSTLVYSAIYVPLAFFLASTQSIKGVIVAVLLASLSSNAILLWESRKVGVKIDFSKKGKILLSALIPIPIIMCINLPPMHALVRVTLLGAIYLSLYVLLSSLLGAVTHREIELVRSTLRIPQFLRRIIELFLDILERIIVAKESLRGNFFLRRGSPAKS</sequence>
<feature type="transmembrane region" description="Helical" evidence="6">
    <location>
        <begin position="267"/>
        <end position="286"/>
    </location>
</feature>
<evidence type="ECO:0000256" key="1">
    <source>
        <dbReference type="ARBA" id="ARBA00004651"/>
    </source>
</evidence>
<feature type="transmembrane region" description="Helical" evidence="6">
    <location>
        <begin position="47"/>
        <end position="69"/>
    </location>
</feature>
<evidence type="ECO:0000256" key="2">
    <source>
        <dbReference type="ARBA" id="ARBA00022475"/>
    </source>
</evidence>
<name>A0A3G1A874_9CREN</name>
<feature type="transmembrane region" description="Helical" evidence="6">
    <location>
        <begin position="224"/>
        <end position="247"/>
    </location>
</feature>
<protein>
    <recommendedName>
        <fullName evidence="9">Polysaccharide biosynthesis protein C-terminal domain-containing protein</fullName>
    </recommendedName>
</protein>
<dbReference type="PANTHER" id="PTHR30250:SF28">
    <property type="entry name" value="POLYSACCHARIDE BIOSYNTHESIS PROTEIN"/>
    <property type="match status" value="1"/>
</dbReference>
<feature type="transmembrane region" description="Helical" evidence="6">
    <location>
        <begin position="369"/>
        <end position="388"/>
    </location>
</feature>
<keyword evidence="2" id="KW-1003">Cell membrane</keyword>
<dbReference type="Pfam" id="PF01943">
    <property type="entry name" value="Polysacc_synt"/>
    <property type="match status" value="1"/>
</dbReference>
<evidence type="ECO:0008006" key="9">
    <source>
        <dbReference type="Google" id="ProtNLM"/>
    </source>
</evidence>
<dbReference type="InterPro" id="IPR050833">
    <property type="entry name" value="Poly_Biosynth_Transport"/>
</dbReference>
<dbReference type="GeneID" id="25405955"/>
<accession>A0A3G1A874</accession>
<keyword evidence="4 6" id="KW-1133">Transmembrane helix</keyword>
<organism evidence="7 8">
    <name type="scientific">Thermofilum adornatum 1505</name>
    <dbReference type="NCBI Taxonomy" id="697581"/>
    <lineage>
        <taxon>Archaea</taxon>
        <taxon>Thermoproteota</taxon>
        <taxon>Thermoprotei</taxon>
        <taxon>Thermofilales</taxon>
        <taxon>Thermofilaceae</taxon>
        <taxon>Thermofilum</taxon>
    </lineage>
</organism>
<feature type="transmembrane region" description="Helical" evidence="6">
    <location>
        <begin position="89"/>
        <end position="111"/>
    </location>
</feature>
<feature type="transmembrane region" description="Helical" evidence="6">
    <location>
        <begin position="298"/>
        <end position="319"/>
    </location>
</feature>
<feature type="transmembrane region" description="Helical" evidence="6">
    <location>
        <begin position="456"/>
        <end position="477"/>
    </location>
</feature>
<evidence type="ECO:0000256" key="3">
    <source>
        <dbReference type="ARBA" id="ARBA00022692"/>
    </source>
</evidence>
<dbReference type="InterPro" id="IPR002797">
    <property type="entry name" value="Polysacc_synth"/>
</dbReference>
<dbReference type="AlphaFoldDB" id="A0A3G1A874"/>
<evidence type="ECO:0000256" key="4">
    <source>
        <dbReference type="ARBA" id="ARBA00022989"/>
    </source>
</evidence>
<dbReference type="PANTHER" id="PTHR30250">
    <property type="entry name" value="PST FAMILY PREDICTED COLANIC ACID TRANSPORTER"/>
    <property type="match status" value="1"/>
</dbReference>
<keyword evidence="5 6" id="KW-0472">Membrane</keyword>
<feature type="transmembrane region" description="Helical" evidence="6">
    <location>
        <begin position="339"/>
        <end position="357"/>
    </location>
</feature>
<dbReference type="GO" id="GO:0005886">
    <property type="term" value="C:plasma membrane"/>
    <property type="evidence" value="ECO:0007669"/>
    <property type="project" value="UniProtKB-SubCell"/>
</dbReference>
<proteinExistence type="predicted"/>
<dbReference type="EMBL" id="CP007493">
    <property type="protein sequence ID" value="AJB41564.1"/>
    <property type="molecule type" value="Genomic_DNA"/>
</dbReference>
<feature type="transmembrane region" description="Helical" evidence="6">
    <location>
        <begin position="394"/>
        <end position="412"/>
    </location>
</feature>
<dbReference type="Proteomes" id="UP000266720">
    <property type="component" value="Chromosome"/>
</dbReference>
<feature type="transmembrane region" description="Helical" evidence="6">
    <location>
        <begin position="20"/>
        <end position="40"/>
    </location>
</feature>